<feature type="compositionally biased region" description="Polar residues" evidence="1">
    <location>
        <begin position="41"/>
        <end position="66"/>
    </location>
</feature>
<dbReference type="AlphaFoldDB" id="A0A0R3WUF5"/>
<keyword evidence="3" id="KW-1185">Reference proteome</keyword>
<accession>A0A0R3WUF5</accession>
<gene>
    <name evidence="2" type="ORF">TTAC_LOCUS4381</name>
</gene>
<evidence type="ECO:0000313" key="4">
    <source>
        <dbReference type="WBParaSite" id="TTAC_0000439501-mRNA-1"/>
    </source>
</evidence>
<evidence type="ECO:0000313" key="2">
    <source>
        <dbReference type="EMBL" id="VDM24806.1"/>
    </source>
</evidence>
<evidence type="ECO:0000313" key="3">
    <source>
        <dbReference type="Proteomes" id="UP000274429"/>
    </source>
</evidence>
<proteinExistence type="predicted"/>
<sequence>MVPTSPPTNSMTPDSSSTSTCTLAANSKESNSSLRKPIASGNFSNLDDTPTPSNCETPESFANTKATPRVVVEDIKSLPIPTMPITPRSPCLSPRLSGAGEDHSQGSLSYGPLSHIKLPYSTPVMQRTHQTTGGNGAAGYLKQEKSYVNSGQPNSESRWLQFQSDQT</sequence>
<dbReference type="OrthoDB" id="6267848at2759"/>
<reference evidence="2 3" key="2">
    <citation type="submission" date="2018-11" db="EMBL/GenBank/DDBJ databases">
        <authorList>
            <consortium name="Pathogen Informatics"/>
        </authorList>
    </citation>
    <scope>NUCLEOTIDE SEQUENCE [LARGE SCALE GENOMIC DNA]</scope>
</reference>
<evidence type="ECO:0000256" key="1">
    <source>
        <dbReference type="SAM" id="MobiDB-lite"/>
    </source>
</evidence>
<dbReference type="WBParaSite" id="TTAC_0000439501-mRNA-1">
    <property type="protein sequence ID" value="TTAC_0000439501-mRNA-1"/>
    <property type="gene ID" value="TTAC_0000439501"/>
</dbReference>
<feature type="region of interest" description="Disordered" evidence="1">
    <location>
        <begin position="80"/>
        <end position="114"/>
    </location>
</feature>
<feature type="region of interest" description="Disordered" evidence="1">
    <location>
        <begin position="126"/>
        <end position="167"/>
    </location>
</feature>
<dbReference type="Proteomes" id="UP000274429">
    <property type="component" value="Unassembled WGS sequence"/>
</dbReference>
<organism evidence="4">
    <name type="scientific">Hydatigena taeniaeformis</name>
    <name type="common">Feline tapeworm</name>
    <name type="synonym">Taenia taeniaeformis</name>
    <dbReference type="NCBI Taxonomy" id="6205"/>
    <lineage>
        <taxon>Eukaryota</taxon>
        <taxon>Metazoa</taxon>
        <taxon>Spiralia</taxon>
        <taxon>Lophotrochozoa</taxon>
        <taxon>Platyhelminthes</taxon>
        <taxon>Cestoda</taxon>
        <taxon>Eucestoda</taxon>
        <taxon>Cyclophyllidea</taxon>
        <taxon>Taeniidae</taxon>
        <taxon>Hydatigera</taxon>
    </lineage>
</organism>
<dbReference type="EMBL" id="UYWX01004282">
    <property type="protein sequence ID" value="VDM24806.1"/>
    <property type="molecule type" value="Genomic_DNA"/>
</dbReference>
<feature type="compositionally biased region" description="Polar residues" evidence="1">
    <location>
        <begin position="7"/>
        <end position="34"/>
    </location>
</feature>
<dbReference type="STRING" id="6205.A0A0R3WUF5"/>
<protein>
    <submittedName>
        <fullName evidence="2 4">Uncharacterized protein</fullName>
    </submittedName>
</protein>
<feature type="compositionally biased region" description="Polar residues" evidence="1">
    <location>
        <begin position="146"/>
        <end position="167"/>
    </location>
</feature>
<reference evidence="4" key="1">
    <citation type="submission" date="2017-02" db="UniProtKB">
        <authorList>
            <consortium name="WormBaseParasite"/>
        </authorList>
    </citation>
    <scope>IDENTIFICATION</scope>
</reference>
<name>A0A0R3WUF5_HYDTA</name>
<feature type="region of interest" description="Disordered" evidence="1">
    <location>
        <begin position="1"/>
        <end position="67"/>
    </location>
</feature>